<name>C2KL05_LEUMC</name>
<keyword evidence="7 13" id="KW-0671">Queuosine biosynthesis</keyword>
<evidence type="ECO:0000256" key="13">
    <source>
        <dbReference type="HAMAP-Rule" id="MF_00113"/>
    </source>
</evidence>
<evidence type="ECO:0000313" key="14">
    <source>
        <dbReference type="EMBL" id="EEJ42072.1"/>
    </source>
</evidence>
<evidence type="ECO:0000256" key="5">
    <source>
        <dbReference type="ARBA" id="ARBA00022679"/>
    </source>
</evidence>
<evidence type="ECO:0000256" key="9">
    <source>
        <dbReference type="ARBA" id="ARBA00061210"/>
    </source>
</evidence>
<comment type="caution">
    <text evidence="14">The sequence shown here is derived from an EMBL/GenBank/DDBJ whole genome shotgun (WGS) entry which is preliminary data.</text>
</comment>
<dbReference type="GO" id="GO:0005737">
    <property type="term" value="C:cytoplasm"/>
    <property type="evidence" value="ECO:0007669"/>
    <property type="project" value="UniProtKB-SubCell"/>
</dbReference>
<dbReference type="PANTHER" id="PTHR30307">
    <property type="entry name" value="S-ADENOSYLMETHIONINE:TRNA RIBOSYLTRANSFERASE-ISOMERASE"/>
    <property type="match status" value="1"/>
</dbReference>
<keyword evidence="5 13" id="KW-0808">Transferase</keyword>
<evidence type="ECO:0000256" key="3">
    <source>
        <dbReference type="ARBA" id="ARBA00011245"/>
    </source>
</evidence>
<dbReference type="NCBIfam" id="TIGR00113">
    <property type="entry name" value="queA"/>
    <property type="match status" value="1"/>
</dbReference>
<evidence type="ECO:0000256" key="8">
    <source>
        <dbReference type="ARBA" id="ARBA00052751"/>
    </source>
</evidence>
<evidence type="ECO:0000256" key="2">
    <source>
        <dbReference type="ARBA" id="ARBA00004691"/>
    </source>
</evidence>
<gene>
    <name evidence="13 14" type="primary">queA</name>
    <name evidence="14" type="ORF">HMPREF0555_1321</name>
</gene>
<dbReference type="EC" id="2.4.99.17" evidence="10 13"/>
<keyword evidence="4 13" id="KW-0963">Cytoplasm</keyword>
<evidence type="ECO:0000256" key="10">
    <source>
        <dbReference type="ARBA" id="ARBA00066503"/>
    </source>
</evidence>
<evidence type="ECO:0000313" key="15">
    <source>
        <dbReference type="Proteomes" id="UP000004283"/>
    </source>
</evidence>
<proteinExistence type="inferred from homology"/>
<dbReference type="GO" id="GO:0051075">
    <property type="term" value="F:S-adenosylmethionine:tRNA ribosyltransferase-isomerase activity"/>
    <property type="evidence" value="ECO:0007669"/>
    <property type="project" value="UniProtKB-EC"/>
</dbReference>
<evidence type="ECO:0000256" key="1">
    <source>
        <dbReference type="ARBA" id="ARBA00004496"/>
    </source>
</evidence>
<dbReference type="GO" id="GO:0008616">
    <property type="term" value="P:tRNA queuosine(34) biosynthetic process"/>
    <property type="evidence" value="ECO:0007669"/>
    <property type="project" value="UniProtKB-UniRule"/>
</dbReference>
<dbReference type="UniPathway" id="UPA00392"/>
<dbReference type="SUPFAM" id="SSF111337">
    <property type="entry name" value="QueA-like"/>
    <property type="match status" value="1"/>
</dbReference>
<protein>
    <recommendedName>
        <fullName evidence="11 13">S-adenosylmethionine:tRNA ribosyltransferase-isomerase</fullName>
        <ecNumber evidence="10 13">2.4.99.17</ecNumber>
    </recommendedName>
    <alternativeName>
        <fullName evidence="12 13">Queuosine biosynthesis protein QueA</fullName>
    </alternativeName>
</protein>
<keyword evidence="14" id="KW-0413">Isomerase</keyword>
<dbReference type="FunFam" id="3.40.1780.10:FF:000001">
    <property type="entry name" value="S-adenosylmethionine:tRNA ribosyltransferase-isomerase"/>
    <property type="match status" value="1"/>
</dbReference>
<dbReference type="EMBL" id="ACKV01000072">
    <property type="protein sequence ID" value="EEJ42072.1"/>
    <property type="molecule type" value="Genomic_DNA"/>
</dbReference>
<evidence type="ECO:0000256" key="7">
    <source>
        <dbReference type="ARBA" id="ARBA00022785"/>
    </source>
</evidence>
<keyword evidence="6 13" id="KW-0949">S-adenosyl-L-methionine</keyword>
<dbReference type="HAMAP" id="MF_00113">
    <property type="entry name" value="QueA"/>
    <property type="match status" value="1"/>
</dbReference>
<dbReference type="AlphaFoldDB" id="C2KL05"/>
<dbReference type="InterPro" id="IPR042119">
    <property type="entry name" value="QueA_dom2"/>
</dbReference>
<dbReference type="Gene3D" id="2.40.10.240">
    <property type="entry name" value="QueA-like"/>
    <property type="match status" value="1"/>
</dbReference>
<dbReference type="Gene3D" id="3.40.1780.10">
    <property type="entry name" value="QueA-like"/>
    <property type="match status" value="1"/>
</dbReference>
<dbReference type="Pfam" id="PF02547">
    <property type="entry name" value="Queuosine_synth"/>
    <property type="match status" value="1"/>
</dbReference>
<dbReference type="HOGENOM" id="CLU_039110_1_0_9"/>
<comment type="similarity">
    <text evidence="9 13">Belongs to the QueA family.</text>
</comment>
<accession>C2KL05</accession>
<comment type="subcellular location">
    <subcellularLocation>
        <location evidence="1 13">Cytoplasm</location>
    </subcellularLocation>
</comment>
<comment type="subunit">
    <text evidence="3 13">Monomer.</text>
</comment>
<dbReference type="FunFam" id="2.40.10.240:FF:000002">
    <property type="entry name" value="S-adenosylmethionine:tRNA ribosyltransferase-isomerase"/>
    <property type="match status" value="1"/>
</dbReference>
<reference evidence="14 15" key="1">
    <citation type="submission" date="2009-04" db="EMBL/GenBank/DDBJ databases">
        <authorList>
            <person name="Qin X."/>
            <person name="Bachman B."/>
            <person name="Battles P."/>
            <person name="Bell A."/>
            <person name="Bess C."/>
            <person name="Bickham C."/>
            <person name="Chaboub L."/>
            <person name="Chen D."/>
            <person name="Coyle M."/>
            <person name="Deiros D.R."/>
            <person name="Dinh H."/>
            <person name="Forbes L."/>
            <person name="Fowler G."/>
            <person name="Francisco L."/>
            <person name="Fu Q."/>
            <person name="Gubbala S."/>
            <person name="Hale W."/>
            <person name="Han Y."/>
            <person name="Hemphill L."/>
            <person name="Highlander S.K."/>
            <person name="Hirani K."/>
            <person name="Hogues M."/>
            <person name="Jackson L."/>
            <person name="Jakkamsetti A."/>
            <person name="Javaid M."/>
            <person name="Jiang H."/>
            <person name="Korchina V."/>
            <person name="Kovar C."/>
            <person name="Lara F."/>
            <person name="Lee S."/>
            <person name="Mata R."/>
            <person name="Mathew T."/>
            <person name="Moen C."/>
            <person name="Morales K."/>
            <person name="Munidasa M."/>
            <person name="Nazareth L."/>
            <person name="Ngo R."/>
            <person name="Nguyen L."/>
            <person name="Okwuonu G."/>
            <person name="Ongeri F."/>
            <person name="Patil S."/>
            <person name="Petrosino J."/>
            <person name="Pham C."/>
            <person name="Pham P."/>
            <person name="Pu L.-L."/>
            <person name="Puazo M."/>
            <person name="Raj R."/>
            <person name="Reid J."/>
            <person name="Rouhana J."/>
            <person name="Saada N."/>
            <person name="Shang Y."/>
            <person name="Simmons D."/>
            <person name="Thornton R."/>
            <person name="Warren J."/>
            <person name="Weissenberger G."/>
            <person name="Zhang J."/>
            <person name="Zhang L."/>
            <person name="Zhou C."/>
            <person name="Zhu D."/>
            <person name="Muzny D."/>
            <person name="Worley K."/>
            <person name="Gibbs R."/>
        </authorList>
    </citation>
    <scope>NUCLEOTIDE SEQUENCE [LARGE SCALE GENOMIC DNA]</scope>
    <source>
        <strain evidence="14 15">ATCC 19254</strain>
    </source>
</reference>
<evidence type="ECO:0000256" key="4">
    <source>
        <dbReference type="ARBA" id="ARBA00022490"/>
    </source>
</evidence>
<dbReference type="PANTHER" id="PTHR30307:SF0">
    <property type="entry name" value="S-ADENOSYLMETHIONINE:TRNA RIBOSYLTRANSFERASE-ISOMERASE"/>
    <property type="match status" value="1"/>
</dbReference>
<comment type="pathway">
    <text evidence="2 13">tRNA modification; tRNA-queuosine biosynthesis.</text>
</comment>
<organism evidence="14 15">
    <name type="scientific">Leuconostoc mesenteroides subsp. cremoris ATCC 19254</name>
    <dbReference type="NCBI Taxonomy" id="586220"/>
    <lineage>
        <taxon>Bacteria</taxon>
        <taxon>Bacillati</taxon>
        <taxon>Bacillota</taxon>
        <taxon>Bacilli</taxon>
        <taxon>Lactobacillales</taxon>
        <taxon>Lactobacillaceae</taxon>
        <taxon>Leuconostoc</taxon>
    </lineage>
</organism>
<evidence type="ECO:0000256" key="11">
    <source>
        <dbReference type="ARBA" id="ARBA00069325"/>
    </source>
</evidence>
<dbReference type="NCBIfam" id="NF001140">
    <property type="entry name" value="PRK00147.1"/>
    <property type="match status" value="1"/>
</dbReference>
<dbReference type="InterPro" id="IPR003699">
    <property type="entry name" value="QueA"/>
</dbReference>
<dbReference type="InterPro" id="IPR042118">
    <property type="entry name" value="QueA_dom1"/>
</dbReference>
<dbReference type="Proteomes" id="UP000004283">
    <property type="component" value="Unassembled WGS sequence"/>
</dbReference>
<comment type="function">
    <text evidence="13">Transfers and isomerizes the ribose moiety from AdoMet to the 7-aminomethyl group of 7-deazaguanine (preQ1-tRNA) to give epoxyqueuosine (oQ-tRNA).</text>
</comment>
<evidence type="ECO:0000256" key="6">
    <source>
        <dbReference type="ARBA" id="ARBA00022691"/>
    </source>
</evidence>
<evidence type="ECO:0000256" key="12">
    <source>
        <dbReference type="ARBA" id="ARBA00076160"/>
    </source>
</evidence>
<dbReference type="InterPro" id="IPR036100">
    <property type="entry name" value="QueA_sf"/>
</dbReference>
<comment type="catalytic activity">
    <reaction evidence="8 13">
        <text>7-aminomethyl-7-carbaguanosine(34) in tRNA + S-adenosyl-L-methionine = epoxyqueuosine(34) in tRNA + adenine + L-methionine + 2 H(+)</text>
        <dbReference type="Rhea" id="RHEA:32155"/>
        <dbReference type="Rhea" id="RHEA-COMP:10342"/>
        <dbReference type="Rhea" id="RHEA-COMP:18582"/>
        <dbReference type="ChEBI" id="CHEBI:15378"/>
        <dbReference type="ChEBI" id="CHEBI:16708"/>
        <dbReference type="ChEBI" id="CHEBI:57844"/>
        <dbReference type="ChEBI" id="CHEBI:59789"/>
        <dbReference type="ChEBI" id="CHEBI:82833"/>
        <dbReference type="ChEBI" id="CHEBI:194443"/>
        <dbReference type="EC" id="2.4.99.17"/>
    </reaction>
</comment>
<sequence length="377" mass="42501">MAFFFANKYVTMEIRLFLKGFDIIMAEEKKYTLSDFDYDLPEALIAQTPLKQRDASRLLALNAKTGGYEDEHFYDILDYLNPGDAIVMNNSRVLPARLHGARPETGGHAEVLLLRQDHGDVWETLVKPAKKSPVGSTIVFGDDIENPIMTATVVGELEHGGRYIEFHYDGIFMELLDQLGEMPLPPYIKEKLDDQERYQTVYSKVDGSAAAPTAGLHWTPELLDRVRAKGVKTVELTLHVGLGTFRPVDEENIEDHKMHSEFYQLSQEAADELNSVRKHGGRIIATGTTSIRTLETIGTKFNGDLTADSGWTDIFIKPGYNWTVVDAFITNFHLPKSTLVMLVAAFTGRDNILNAYKHAVDDQYRFFSFGDAMFIHK</sequence>